<organism evidence="1 2">
    <name type="scientific">Cordylochernes scorpioides</name>
    <dbReference type="NCBI Taxonomy" id="51811"/>
    <lineage>
        <taxon>Eukaryota</taxon>
        <taxon>Metazoa</taxon>
        <taxon>Ecdysozoa</taxon>
        <taxon>Arthropoda</taxon>
        <taxon>Chelicerata</taxon>
        <taxon>Arachnida</taxon>
        <taxon>Pseudoscorpiones</taxon>
        <taxon>Cheliferoidea</taxon>
        <taxon>Chernetidae</taxon>
        <taxon>Cordylochernes</taxon>
    </lineage>
</organism>
<evidence type="ECO:0000313" key="2">
    <source>
        <dbReference type="Proteomes" id="UP001235939"/>
    </source>
</evidence>
<name>A0ABY6L3R8_9ARAC</name>
<gene>
    <name evidence="1" type="ORF">LAZ67_12001143</name>
</gene>
<dbReference type="EMBL" id="CP092874">
    <property type="protein sequence ID" value="UYV74822.1"/>
    <property type="molecule type" value="Genomic_DNA"/>
</dbReference>
<reference evidence="1 2" key="1">
    <citation type="submission" date="2022-01" db="EMBL/GenBank/DDBJ databases">
        <title>A chromosomal length assembly of Cordylochernes scorpioides.</title>
        <authorList>
            <person name="Zeh D."/>
            <person name="Zeh J."/>
        </authorList>
    </citation>
    <scope>NUCLEOTIDE SEQUENCE [LARGE SCALE GENOMIC DNA]</scope>
    <source>
        <strain evidence="1">IN4F17</strain>
        <tissue evidence="1">Whole Body</tissue>
    </source>
</reference>
<sequence length="1037" mass="121988">MVELSELSYYRYCRITVCYLIGRRSGHRNMVELSPSVESGTSCHNPLPTMLSWPGTTCIYNVVYLQYKLSQPSTHHVIMAWYYITSCHNPLPTMLSWPGTTCIYNVVYLQYKLSQPSTHHVIMVWYYMYIQCGVLTVQAVTTLYPPCYHGLVLHYKLSQPSTHHVIMVWYYMCRHVVYLQYKLSQPSTHHVIMAWYYMYIQCGVLTVQAVITLHPPCYHGLVLHVYTMWCTYSTSCHNPLPTMLSWSGTTCIYNVVYLQYKLSQPSTHHVIMVWYYMCRHVVYLQYKLSQPSTHHVIMAWYYMYIQCGVLTVQAVITLHPPCYHGLVLHVYTMWCTYSTSCHNPLPTMLSWSGTTCIYNVVYLQYKLSQPSTHHVIMVWYYMCRHVVYLQYKLSQPSTHHVIMAWYYMYIQCGVLTVQAVITLHPPCYHGLVLHVYTMWCTYSTSCHNPLPTMLSWPGTTCVDMWCTYSTSCHNPLPTMIIMAWYYICRYAVYLQYKLSQPSIHHVIMTWYYMCRPVTCGVLTVQAVTTLYPPCYHSLVLHVYTMWCTYSTSCHNPLPTMLSWPGTTCIYNVVYLQYKLSQPSTHHVIIAWYYMCRHVVYLQYKLSQPSTHHVIIAWYYMCRHAVYLQYKLSQPSTHHVIMAWYYMCRHVVYLQYKLSQPSTHHVIIAWYYMYIQCGVLTVQAVTTLYPPCYHGLVLHYKLSQPSTHHVIIAWYYMCRHVVYLQYKLSQPSTHHVIMAWYYMCRHVVYLQYKLSQPSTHHVIMAWYYMYIQCGVLTVQAVTTLYPPCYHGLVLHVYTMWCTYSTSCHNPLPTMLSWPGTTCVDMLCTYSTSCHNPLPTMLSWPGTTCVDMWCTYSTSCHNPLPTMLSWPGTTCIYNVVYLQYKLSQPSTHHVIMAWYYMCRHVVYLQYKLSQPSTHHVIMAWYYMYIQCGVLTVQAVTTLYPPCYHGLVLHVYTMWCTYSTSCHNPLPTMLSWPGNRVPSALDELIQELGENPPSPRREFREHALPHLRVTGRIHEFARAERLENGLRAGTSHKFIY</sequence>
<proteinExistence type="predicted"/>
<accession>A0ABY6L3R8</accession>
<protein>
    <submittedName>
        <fullName evidence="1">Uncharacterized protein</fullName>
    </submittedName>
</protein>
<evidence type="ECO:0000313" key="1">
    <source>
        <dbReference type="EMBL" id="UYV74822.1"/>
    </source>
</evidence>
<dbReference type="Proteomes" id="UP001235939">
    <property type="component" value="Chromosome 12"/>
</dbReference>
<keyword evidence="2" id="KW-1185">Reference proteome</keyword>